<dbReference type="PANTHER" id="PTHR47841">
    <property type="entry name" value="DIACYLGLYCEROL KINASE THETA-LIKE-RELATED"/>
    <property type="match status" value="1"/>
</dbReference>
<protein>
    <recommendedName>
        <fullName evidence="2">DC1 domain-containing protein</fullName>
    </recommendedName>
</protein>
<proteinExistence type="predicted"/>
<dbReference type="PANTHER" id="PTHR47841:SF7">
    <property type="entry name" value="CYSTEINE_HISTIDINE-RICH C1 DOMAIN PROTEIN"/>
    <property type="match status" value="1"/>
</dbReference>
<dbReference type="InterPro" id="IPR004146">
    <property type="entry name" value="DC1"/>
</dbReference>
<gene>
    <name evidence="3" type="ORF">TAV2_LOCUS19783</name>
</gene>
<name>A0AAU9SRU1_THLAR</name>
<dbReference type="EMBL" id="OU466862">
    <property type="protein sequence ID" value="CAH2069380.1"/>
    <property type="molecule type" value="Genomic_DNA"/>
</dbReference>
<evidence type="ECO:0000313" key="3">
    <source>
        <dbReference type="EMBL" id="CAH2069380.1"/>
    </source>
</evidence>
<keyword evidence="4" id="KW-1185">Reference proteome</keyword>
<organism evidence="3 4">
    <name type="scientific">Thlaspi arvense</name>
    <name type="common">Field penny-cress</name>
    <dbReference type="NCBI Taxonomy" id="13288"/>
    <lineage>
        <taxon>Eukaryota</taxon>
        <taxon>Viridiplantae</taxon>
        <taxon>Streptophyta</taxon>
        <taxon>Embryophyta</taxon>
        <taxon>Tracheophyta</taxon>
        <taxon>Spermatophyta</taxon>
        <taxon>Magnoliopsida</taxon>
        <taxon>eudicotyledons</taxon>
        <taxon>Gunneridae</taxon>
        <taxon>Pentapetalae</taxon>
        <taxon>rosids</taxon>
        <taxon>malvids</taxon>
        <taxon>Brassicales</taxon>
        <taxon>Brassicaceae</taxon>
        <taxon>Thlaspideae</taxon>
        <taxon>Thlaspi</taxon>
    </lineage>
</organism>
<dbReference type="Proteomes" id="UP000836841">
    <property type="component" value="Chromosome 6"/>
</dbReference>
<dbReference type="Pfam" id="PF03107">
    <property type="entry name" value="C1_2"/>
    <property type="match status" value="2"/>
</dbReference>
<reference evidence="3 4" key="1">
    <citation type="submission" date="2022-03" db="EMBL/GenBank/DDBJ databases">
        <authorList>
            <person name="Nunn A."/>
            <person name="Chopra R."/>
            <person name="Nunn A."/>
            <person name="Contreras Garrido A."/>
        </authorList>
    </citation>
    <scope>NUCLEOTIDE SEQUENCE [LARGE SCALE GENOMIC DNA]</scope>
</reference>
<keyword evidence="1" id="KW-0677">Repeat</keyword>
<sequence length="181" mass="19827">MSIANFIKIECRGCHVEETMYGGYYCNEIVCSGSGIGVWFHKKCADEASSEINHLSHPQHPLLLTNDLGGGPCALCGTKLLGPCYSCSTCEFKVDLICGTKPPPSAIDHPVCHDHPLVFLKKKEGDKEKKEEKSPCEVCKESICGPSFSCLECNAFFHVECVSLSKEHMPCLHQKPTSSCD</sequence>
<dbReference type="InterPro" id="IPR046349">
    <property type="entry name" value="C1-like_sf"/>
</dbReference>
<feature type="domain" description="DC1" evidence="2">
    <location>
        <begin position="112"/>
        <end position="162"/>
    </location>
</feature>
<evidence type="ECO:0000256" key="1">
    <source>
        <dbReference type="ARBA" id="ARBA00022737"/>
    </source>
</evidence>
<evidence type="ECO:0000313" key="4">
    <source>
        <dbReference type="Proteomes" id="UP000836841"/>
    </source>
</evidence>
<evidence type="ECO:0000259" key="2">
    <source>
        <dbReference type="Pfam" id="PF03107"/>
    </source>
</evidence>
<feature type="domain" description="DC1" evidence="2">
    <location>
        <begin position="56"/>
        <end position="98"/>
    </location>
</feature>
<dbReference type="AlphaFoldDB" id="A0AAU9SRU1"/>
<dbReference type="SUPFAM" id="SSF57889">
    <property type="entry name" value="Cysteine-rich domain"/>
    <property type="match status" value="1"/>
</dbReference>
<accession>A0AAU9SRU1</accession>